<dbReference type="Gene3D" id="1.10.10.10">
    <property type="entry name" value="Winged helix-like DNA-binding domain superfamily/Winged helix DNA-binding domain"/>
    <property type="match status" value="1"/>
</dbReference>
<dbReference type="Pfam" id="PF03466">
    <property type="entry name" value="LysR_substrate"/>
    <property type="match status" value="1"/>
</dbReference>
<dbReference type="Pfam" id="PF00126">
    <property type="entry name" value="HTH_1"/>
    <property type="match status" value="1"/>
</dbReference>
<comment type="similarity">
    <text evidence="1">Belongs to the LysR transcriptional regulatory family.</text>
</comment>
<proteinExistence type="inferred from homology"/>
<evidence type="ECO:0000256" key="4">
    <source>
        <dbReference type="ARBA" id="ARBA00023163"/>
    </source>
</evidence>
<protein>
    <submittedName>
        <fullName evidence="6">Transcriptional regulator, LysR family</fullName>
    </submittedName>
</protein>
<dbReference type="InterPro" id="IPR000847">
    <property type="entry name" value="LysR_HTH_N"/>
</dbReference>
<dbReference type="STRING" id="225849.swp_4351"/>
<gene>
    <name evidence="6" type="ordered locus">swp_4351</name>
</gene>
<dbReference type="PROSITE" id="PS50931">
    <property type="entry name" value="HTH_LYSR"/>
    <property type="match status" value="1"/>
</dbReference>
<dbReference type="FunFam" id="1.10.10.10:FF:000001">
    <property type="entry name" value="LysR family transcriptional regulator"/>
    <property type="match status" value="1"/>
</dbReference>
<evidence type="ECO:0000256" key="2">
    <source>
        <dbReference type="ARBA" id="ARBA00023015"/>
    </source>
</evidence>
<dbReference type="InterPro" id="IPR036388">
    <property type="entry name" value="WH-like_DNA-bd_sf"/>
</dbReference>
<dbReference type="SUPFAM" id="SSF53850">
    <property type="entry name" value="Periplasmic binding protein-like II"/>
    <property type="match status" value="1"/>
</dbReference>
<dbReference type="PRINTS" id="PR00039">
    <property type="entry name" value="HTHLYSR"/>
</dbReference>
<keyword evidence="7" id="KW-1185">Reference proteome</keyword>
<sequence>MNSEIKAFLKSYINAIFGITYIPNKNAMDKFDCLQIFVKISQLGSFTAAANELNITQSAVSKKIAWLENKLGFALFHRNSRQIQLTTQGVQYLQYSERFIDEMTHFESSLKEELEQVKGQLKLSVPSSIATQLLLQPINDFMDLHPGLTVDTSVNDRQVDLIESNIDIAIRAAVLEDSGYKARFLFNNQAVYVASPRYLLGREAPILASDLQSHNCLTYSLMSPSNIWSLRKGGKVDAKVMVKEVFKSDSPELLLEMALLGRGITALPNWMVAEQLKTGSLIQVLTSYQSIALPMYAVFKNDDYQPYRVRAFIDYLIDYFQALDKSL</sequence>
<dbReference type="PANTHER" id="PTHR30537">
    <property type="entry name" value="HTH-TYPE TRANSCRIPTIONAL REGULATOR"/>
    <property type="match status" value="1"/>
</dbReference>
<dbReference type="InterPro" id="IPR036390">
    <property type="entry name" value="WH_DNA-bd_sf"/>
</dbReference>
<dbReference type="HOGENOM" id="CLU_039613_16_2_6"/>
<evidence type="ECO:0000256" key="1">
    <source>
        <dbReference type="ARBA" id="ARBA00009437"/>
    </source>
</evidence>
<evidence type="ECO:0000313" key="7">
    <source>
        <dbReference type="Proteomes" id="UP000000753"/>
    </source>
</evidence>
<evidence type="ECO:0000256" key="3">
    <source>
        <dbReference type="ARBA" id="ARBA00023125"/>
    </source>
</evidence>
<dbReference type="EMBL" id="CP000472">
    <property type="protein sequence ID" value="ACJ30998.1"/>
    <property type="molecule type" value="Genomic_DNA"/>
</dbReference>
<organism evidence="6 7">
    <name type="scientific">Shewanella piezotolerans (strain WP3 / JCM 13877)</name>
    <dbReference type="NCBI Taxonomy" id="225849"/>
    <lineage>
        <taxon>Bacteria</taxon>
        <taxon>Pseudomonadati</taxon>
        <taxon>Pseudomonadota</taxon>
        <taxon>Gammaproteobacteria</taxon>
        <taxon>Alteromonadales</taxon>
        <taxon>Shewanellaceae</taxon>
        <taxon>Shewanella</taxon>
    </lineage>
</organism>
<dbReference type="GO" id="GO:0003700">
    <property type="term" value="F:DNA-binding transcription factor activity"/>
    <property type="evidence" value="ECO:0007669"/>
    <property type="project" value="InterPro"/>
</dbReference>
<accession>B8CT89</accession>
<evidence type="ECO:0000313" key="6">
    <source>
        <dbReference type="EMBL" id="ACJ30998.1"/>
    </source>
</evidence>
<dbReference type="Proteomes" id="UP000000753">
    <property type="component" value="Chromosome"/>
</dbReference>
<keyword evidence="3" id="KW-0238">DNA-binding</keyword>
<dbReference type="CDD" id="cd08422">
    <property type="entry name" value="PBP2_CrgA_like"/>
    <property type="match status" value="1"/>
</dbReference>
<evidence type="ECO:0000259" key="5">
    <source>
        <dbReference type="PROSITE" id="PS50931"/>
    </source>
</evidence>
<dbReference type="eggNOG" id="COG0583">
    <property type="taxonomic scope" value="Bacteria"/>
</dbReference>
<dbReference type="InterPro" id="IPR005119">
    <property type="entry name" value="LysR_subst-bd"/>
</dbReference>
<dbReference type="KEGG" id="swp:swp_4351"/>
<dbReference type="AlphaFoldDB" id="B8CT89"/>
<dbReference type="SUPFAM" id="SSF46785">
    <property type="entry name" value="Winged helix' DNA-binding domain"/>
    <property type="match status" value="1"/>
</dbReference>
<dbReference type="PANTHER" id="PTHR30537:SF5">
    <property type="entry name" value="HTH-TYPE TRANSCRIPTIONAL ACTIVATOR TTDR-RELATED"/>
    <property type="match status" value="1"/>
</dbReference>
<name>B8CT89_SHEPW</name>
<feature type="domain" description="HTH lysR-type" evidence="5">
    <location>
        <begin position="29"/>
        <end position="86"/>
    </location>
</feature>
<keyword evidence="2" id="KW-0805">Transcription regulation</keyword>
<dbReference type="InterPro" id="IPR058163">
    <property type="entry name" value="LysR-type_TF_proteobact-type"/>
</dbReference>
<reference evidence="6 7" key="1">
    <citation type="journal article" date="2008" name="PLoS ONE">
        <title>Environmental adaptation: genomic analysis of the piezotolerant and psychrotolerant deep-sea iron reducing bacterium Shewanella piezotolerans WP3.</title>
        <authorList>
            <person name="Wang F."/>
            <person name="Wang J."/>
            <person name="Jian H."/>
            <person name="Zhang B."/>
            <person name="Li S."/>
            <person name="Wang F."/>
            <person name="Zeng X."/>
            <person name="Gao L."/>
            <person name="Bartlett D.H."/>
            <person name="Yu J."/>
            <person name="Hu S."/>
            <person name="Xiao X."/>
        </authorList>
    </citation>
    <scope>NUCLEOTIDE SEQUENCE [LARGE SCALE GENOMIC DNA]</scope>
    <source>
        <strain evidence="7">WP3 / JCM 13877</strain>
    </source>
</reference>
<dbReference type="Gene3D" id="3.40.190.290">
    <property type="match status" value="1"/>
</dbReference>
<dbReference type="GO" id="GO:0003677">
    <property type="term" value="F:DNA binding"/>
    <property type="evidence" value="ECO:0007669"/>
    <property type="project" value="UniProtKB-KW"/>
</dbReference>
<keyword evidence="4" id="KW-0804">Transcription</keyword>